<dbReference type="GO" id="GO:0016787">
    <property type="term" value="F:hydrolase activity"/>
    <property type="evidence" value="ECO:0007669"/>
    <property type="project" value="UniProtKB-KW"/>
</dbReference>
<dbReference type="PANTHER" id="PTHR43344">
    <property type="entry name" value="PHOSPHOSERINE PHOSPHATASE"/>
    <property type="match status" value="1"/>
</dbReference>
<dbReference type="Gene3D" id="1.20.1440.100">
    <property type="entry name" value="SG protein - dephosphorylation function"/>
    <property type="match status" value="1"/>
</dbReference>
<keyword evidence="3" id="KW-0460">Magnesium</keyword>
<dbReference type="GeneID" id="303190362"/>
<dbReference type="Pfam" id="PF12710">
    <property type="entry name" value="HAD"/>
    <property type="match status" value="1"/>
</dbReference>
<dbReference type="EMBL" id="QPGL01000002">
    <property type="protein sequence ID" value="RCS70837.1"/>
    <property type="molecule type" value="Genomic_DNA"/>
</dbReference>
<reference evidence="4 5" key="1">
    <citation type="journal article" date="2017" name="Elife">
        <title>Extensive horizontal gene transfer in cheese-associated bacteria.</title>
        <authorList>
            <person name="Bonham K.S."/>
            <person name="Wolfe B.E."/>
            <person name="Dutton R.J."/>
        </authorList>
    </citation>
    <scope>NUCLEOTIDE SEQUENCE [LARGE SCALE GENOMIC DNA]</scope>
    <source>
        <strain evidence="4 5">JB196</strain>
    </source>
</reference>
<evidence type="ECO:0000256" key="2">
    <source>
        <dbReference type="ARBA" id="ARBA00022801"/>
    </source>
</evidence>
<proteinExistence type="predicted"/>
<comment type="caution">
    <text evidence="4">The sequence shown here is derived from an EMBL/GenBank/DDBJ whole genome shotgun (WGS) entry which is preliminary data.</text>
</comment>
<dbReference type="PANTHER" id="PTHR43344:SF13">
    <property type="entry name" value="PHOSPHATASE RV3661-RELATED"/>
    <property type="match status" value="1"/>
</dbReference>
<dbReference type="OrthoDB" id="9784466at2"/>
<dbReference type="InterPro" id="IPR006385">
    <property type="entry name" value="HAD_hydro_SerB1"/>
</dbReference>
<protein>
    <submittedName>
        <fullName evidence="4">HAD-IB family hydrolase</fullName>
    </submittedName>
</protein>
<dbReference type="RefSeq" id="WP_086960516.1">
    <property type="nucleotide sequence ID" value="NZ_AP018681.1"/>
</dbReference>
<dbReference type="NCBIfam" id="TIGR01490">
    <property type="entry name" value="HAD-SF-IB-hyp1"/>
    <property type="match status" value="1"/>
</dbReference>
<keyword evidence="5" id="KW-1185">Reference proteome</keyword>
<name>A0A368LJF5_9VIBR</name>
<dbReference type="Gene3D" id="3.40.50.1000">
    <property type="entry name" value="HAD superfamily/HAD-like"/>
    <property type="match status" value="1"/>
</dbReference>
<keyword evidence="1" id="KW-0479">Metal-binding</keyword>
<dbReference type="Proteomes" id="UP000252479">
    <property type="component" value="Unassembled WGS sequence"/>
</dbReference>
<evidence type="ECO:0000256" key="1">
    <source>
        <dbReference type="ARBA" id="ARBA00022723"/>
    </source>
</evidence>
<dbReference type="InterPro" id="IPR050582">
    <property type="entry name" value="HAD-like_SerB"/>
</dbReference>
<accession>A0A368LJF5</accession>
<evidence type="ECO:0000256" key="3">
    <source>
        <dbReference type="ARBA" id="ARBA00022842"/>
    </source>
</evidence>
<dbReference type="SUPFAM" id="SSF56784">
    <property type="entry name" value="HAD-like"/>
    <property type="match status" value="1"/>
</dbReference>
<gene>
    <name evidence="4" type="ORF">CIK83_15665</name>
</gene>
<dbReference type="CDD" id="cd02612">
    <property type="entry name" value="HAD_PGPPase"/>
    <property type="match status" value="1"/>
</dbReference>
<evidence type="ECO:0000313" key="4">
    <source>
        <dbReference type="EMBL" id="RCS70837.1"/>
    </source>
</evidence>
<dbReference type="InterPro" id="IPR023214">
    <property type="entry name" value="HAD_sf"/>
</dbReference>
<dbReference type="AlphaFoldDB" id="A0A368LJF5"/>
<dbReference type="GO" id="GO:0046872">
    <property type="term" value="F:metal ion binding"/>
    <property type="evidence" value="ECO:0007669"/>
    <property type="project" value="UniProtKB-KW"/>
</dbReference>
<dbReference type="InterPro" id="IPR036412">
    <property type="entry name" value="HAD-like_sf"/>
</dbReference>
<organism evidence="4 5">
    <name type="scientific">Vibrio casei</name>
    <dbReference type="NCBI Taxonomy" id="673372"/>
    <lineage>
        <taxon>Bacteria</taxon>
        <taxon>Pseudomonadati</taxon>
        <taxon>Pseudomonadota</taxon>
        <taxon>Gammaproteobacteria</taxon>
        <taxon>Vibrionales</taxon>
        <taxon>Vibrionaceae</taxon>
        <taxon>Vibrio</taxon>
    </lineage>
</organism>
<sequence>MTKPLYVFDMDETLINADCAMLWHEFLVEQKIATNPNFIAEDKRLMGLYAKGKLDIKEYLNFSIEPIRHLSVEQVSQLADQCVEEKILSKIFPQANTLIEQLHQQQRAMLIISASVTFLVAAVAKRIGIQYAIGIDLVEKDNQFTPTILGTPSYQQGKVTRLQQWCDQQSESFSEVHFYTDSINDLPLCEYADFSYLVNPCERLLEQAKGKPWKILHWG</sequence>
<evidence type="ECO:0000313" key="5">
    <source>
        <dbReference type="Proteomes" id="UP000252479"/>
    </source>
</evidence>
<keyword evidence="2 4" id="KW-0378">Hydrolase</keyword>
<dbReference type="NCBIfam" id="TIGR01488">
    <property type="entry name" value="HAD-SF-IB"/>
    <property type="match status" value="1"/>
</dbReference>